<dbReference type="AlphaFoldDB" id="A0A177VC99"/>
<evidence type="ECO:0000256" key="8">
    <source>
        <dbReference type="HAMAP-Rule" id="MF_03226"/>
    </source>
</evidence>
<evidence type="ECO:0000256" key="4">
    <source>
        <dbReference type="ARBA" id="ARBA00022728"/>
    </source>
</evidence>
<feature type="region of interest" description="Disordered" evidence="9">
    <location>
        <begin position="197"/>
        <end position="300"/>
    </location>
</feature>
<dbReference type="Proteomes" id="UP000836402">
    <property type="component" value="Unassembled WGS sequence"/>
</dbReference>
<feature type="binding site" evidence="8">
    <location>
        <position position="46"/>
    </location>
    <ligand>
        <name>Zn(2+)</name>
        <dbReference type="ChEBI" id="CHEBI:29105"/>
    </ligand>
</feature>
<accession>A0A177VC99</accession>
<feature type="region of interest" description="Disordered" evidence="9">
    <location>
        <begin position="318"/>
        <end position="373"/>
    </location>
</feature>
<evidence type="ECO:0000256" key="5">
    <source>
        <dbReference type="ARBA" id="ARBA00022833"/>
    </source>
</evidence>
<dbReference type="GO" id="GO:0071006">
    <property type="term" value="C:U2-type catalytic step 1 spliceosome"/>
    <property type="evidence" value="ECO:0007669"/>
    <property type="project" value="UniProtKB-UniRule"/>
</dbReference>
<keyword evidence="13" id="KW-1185">Reference proteome</keyword>
<feature type="binding site" evidence="8">
    <location>
        <position position="83"/>
    </location>
    <ligand>
        <name>Zn(2+)</name>
        <dbReference type="ChEBI" id="CHEBI:29105"/>
    </ligand>
</feature>
<comment type="subunit">
    <text evidence="8">Component of the spliceosome. Present in the activated B complex, the catalytically activated B* complex which catalyzes the branching, the catalytic step 1 C complex catalyzing the exon ligation, and the postcatalytic P complex containing the ligated exons (mRNA) and the excised lariat intron.</text>
</comment>
<dbReference type="GO" id="GO:0046872">
    <property type="term" value="F:metal ion binding"/>
    <property type="evidence" value="ECO:0007669"/>
    <property type="project" value="UniProtKB-KW"/>
</dbReference>
<evidence type="ECO:0000313" key="10">
    <source>
        <dbReference type="EMBL" id="CAD6901699.1"/>
    </source>
</evidence>
<dbReference type="Proteomes" id="UP000077671">
    <property type="component" value="Unassembled WGS sequence"/>
</dbReference>
<evidence type="ECO:0000256" key="7">
    <source>
        <dbReference type="ARBA" id="ARBA00023242"/>
    </source>
</evidence>
<keyword evidence="3 8" id="KW-0479">Metal-binding</keyword>
<dbReference type="GO" id="GO:0000349">
    <property type="term" value="P:generation of catalytic spliceosome for first transesterification step"/>
    <property type="evidence" value="ECO:0007669"/>
    <property type="project" value="UniProtKB-UniRule"/>
</dbReference>
<comment type="subcellular location">
    <subcellularLocation>
        <location evidence="1 8">Nucleus</location>
    </subcellularLocation>
</comment>
<keyword evidence="7 8" id="KW-0539">Nucleus</keyword>
<keyword evidence="5 8" id="KW-0862">Zinc</keyword>
<name>A0A177VC99_9BASI</name>
<dbReference type="PANTHER" id="PTHR12111:SF1">
    <property type="entry name" value="SPLICING FACTOR YJU2"/>
    <property type="match status" value="1"/>
</dbReference>
<protein>
    <recommendedName>
        <fullName evidence="8">Splicing factor YJU2</fullName>
    </recommendedName>
</protein>
<dbReference type="InterPro" id="IPR043701">
    <property type="entry name" value="Yju2"/>
</dbReference>
<dbReference type="HAMAP" id="MF_03226">
    <property type="entry name" value="YJU2"/>
    <property type="match status" value="1"/>
</dbReference>
<feature type="compositionally biased region" description="Polar residues" evidence="9">
    <location>
        <begin position="327"/>
        <end position="337"/>
    </location>
</feature>
<evidence type="ECO:0000313" key="13">
    <source>
        <dbReference type="Proteomes" id="UP000836402"/>
    </source>
</evidence>
<feature type="region of interest" description="Disordered" evidence="9">
    <location>
        <begin position="93"/>
        <end position="133"/>
    </location>
</feature>
<dbReference type="Pfam" id="PF04502">
    <property type="entry name" value="Saf4_Yju2"/>
    <property type="match status" value="1"/>
</dbReference>
<evidence type="ECO:0000256" key="2">
    <source>
        <dbReference type="ARBA" id="ARBA00022664"/>
    </source>
</evidence>
<feature type="compositionally biased region" description="Basic and acidic residues" evidence="9">
    <location>
        <begin position="93"/>
        <end position="116"/>
    </location>
</feature>
<proteinExistence type="inferred from homology"/>
<keyword evidence="4 8" id="KW-0747">Spliceosome</keyword>
<gene>
    <name evidence="11" type="ORF">A4X03_0g321</name>
    <name evidence="10" type="ORF">JKIAZH3_G6389</name>
</gene>
<reference evidence="10" key="3">
    <citation type="submission" date="2020-10" db="EMBL/GenBank/DDBJ databases">
        <authorList>
            <person name="Sedaghatjoo S."/>
        </authorList>
    </citation>
    <scope>NUCLEOTIDE SEQUENCE</scope>
    <source>
        <strain evidence="10">AZH3</strain>
    </source>
</reference>
<feature type="binding site" evidence="8">
    <location>
        <position position="80"/>
    </location>
    <ligand>
        <name>Zn(2+)</name>
        <dbReference type="ChEBI" id="CHEBI:29105"/>
    </ligand>
</feature>
<dbReference type="EMBL" id="LWDD02000017">
    <property type="protein sequence ID" value="KAE8265345.1"/>
    <property type="molecule type" value="Genomic_DNA"/>
</dbReference>
<dbReference type="PANTHER" id="PTHR12111">
    <property type="entry name" value="SPLICING FACTOR YJU2"/>
    <property type="match status" value="1"/>
</dbReference>
<feature type="compositionally biased region" description="Low complexity" evidence="9">
    <location>
        <begin position="340"/>
        <end position="350"/>
    </location>
</feature>
<keyword evidence="2" id="KW-0507">mRNA processing</keyword>
<dbReference type="InterPro" id="IPR007590">
    <property type="entry name" value="Saf4/Yju2"/>
</dbReference>
<comment type="function">
    <text evidence="8">Part of the spliceosome which catalyzes two sequential transesterification reactions, first the excision of the non-coding intron from pre-mRNA and then the ligation of the coding exons to form the mature mRNA. Plays a role in stabilizing the structure of the spliceosome catalytic core and docking of the branch helix into the active site, producing 5'-exon and lariat intron-3'-intermediates.</text>
</comment>
<reference evidence="11" key="2">
    <citation type="journal article" date="2019" name="IMA Fungus">
        <title>Genome sequencing and comparison of five Tilletia species to identify candidate genes for the detection of regulated species infecting wheat.</title>
        <authorList>
            <person name="Nguyen H.D.T."/>
            <person name="Sultana T."/>
            <person name="Kesanakurti P."/>
            <person name="Hambleton S."/>
        </authorList>
    </citation>
    <scope>NUCLEOTIDE SEQUENCE</scope>
    <source>
        <strain evidence="11">DAOMC 238032</strain>
    </source>
</reference>
<comment type="caution">
    <text evidence="11">The sequence shown here is derived from an EMBL/GenBank/DDBJ whole genome shotgun (WGS) entry which is preliminary data.</text>
</comment>
<feature type="compositionally biased region" description="Polar residues" evidence="9">
    <location>
        <begin position="271"/>
        <end position="281"/>
    </location>
</feature>
<comment type="similarity">
    <text evidence="8">Belongs to the CWC16 family. YJU2 subfamily.</text>
</comment>
<dbReference type="EMBL" id="CAJHJG010000364">
    <property type="protein sequence ID" value="CAD6901699.1"/>
    <property type="molecule type" value="Genomic_DNA"/>
</dbReference>
<evidence type="ECO:0000313" key="11">
    <source>
        <dbReference type="EMBL" id="KAE8265345.1"/>
    </source>
</evidence>
<evidence type="ECO:0000256" key="9">
    <source>
        <dbReference type="SAM" id="MobiDB-lite"/>
    </source>
</evidence>
<reference evidence="11" key="1">
    <citation type="submission" date="2016-04" db="EMBL/GenBank/DDBJ databases">
        <authorList>
            <person name="Nguyen H.D."/>
            <person name="Kesanakurti P."/>
            <person name="Cullis J."/>
            <person name="Levesque C.A."/>
            <person name="Hambleton S."/>
        </authorList>
    </citation>
    <scope>NUCLEOTIDE SEQUENCE</scope>
    <source>
        <strain evidence="11">DAOMC 238032</strain>
    </source>
</reference>
<evidence type="ECO:0000256" key="6">
    <source>
        <dbReference type="ARBA" id="ARBA00023187"/>
    </source>
</evidence>
<evidence type="ECO:0000313" key="12">
    <source>
        <dbReference type="Proteomes" id="UP000077671"/>
    </source>
</evidence>
<keyword evidence="6" id="KW-0508">mRNA splicing</keyword>
<evidence type="ECO:0000256" key="3">
    <source>
        <dbReference type="ARBA" id="ARBA00022723"/>
    </source>
</evidence>
<organism evidence="11 12">
    <name type="scientific">Tilletia caries</name>
    <name type="common">wheat bunt fungus</name>
    <dbReference type="NCBI Taxonomy" id="13290"/>
    <lineage>
        <taxon>Eukaryota</taxon>
        <taxon>Fungi</taxon>
        <taxon>Dikarya</taxon>
        <taxon>Basidiomycota</taxon>
        <taxon>Ustilaginomycotina</taxon>
        <taxon>Exobasidiomycetes</taxon>
        <taxon>Tilletiales</taxon>
        <taxon>Tilletiaceae</taxon>
        <taxon>Tilletia</taxon>
    </lineage>
</organism>
<evidence type="ECO:0000256" key="1">
    <source>
        <dbReference type="ARBA" id="ARBA00004123"/>
    </source>
</evidence>
<sequence>MSERKVLNKYFPPDFDPAKIPRRKMAADRQQVVRLMAPFSMRCNTCGEFIYKGKKFNARKETVLGEVYYGIRIFRFYIKCTRCSAEITFKTDPKNTDYTAEHGASRNFEPWRDERGGGGGDGEAGPSEDPDADPLAHLIEEEEGQKRDAELDPMKALEARTRESKREMEVLDALQDIQSRNARNERADTNAILDRLAKGKGRAEEDVLDPEEEERRRLEEEDEVLVRKFFSRAEDVPLGNDDEEDVLGEGLVGAATQAGPEDDDASEHARQISTPATASTSKGKERAGGSSSSGLTVKRAISEVEPEITSLLSEKARALLSSSSSSNGAKTTNSTMLPPSATATSSSVSRVGGGGGPVKKKQKANAFGIVRKK</sequence>
<feature type="binding site" evidence="8">
    <location>
        <position position="43"/>
    </location>
    <ligand>
        <name>Zn(2+)</name>
        <dbReference type="ChEBI" id="CHEBI:29105"/>
    </ligand>
</feature>